<organism evidence="1 2">
    <name type="scientific">Canna indica</name>
    <name type="common">Indian-shot</name>
    <dbReference type="NCBI Taxonomy" id="4628"/>
    <lineage>
        <taxon>Eukaryota</taxon>
        <taxon>Viridiplantae</taxon>
        <taxon>Streptophyta</taxon>
        <taxon>Embryophyta</taxon>
        <taxon>Tracheophyta</taxon>
        <taxon>Spermatophyta</taxon>
        <taxon>Magnoliopsida</taxon>
        <taxon>Liliopsida</taxon>
        <taxon>Zingiberales</taxon>
        <taxon>Cannaceae</taxon>
        <taxon>Canna</taxon>
    </lineage>
</organism>
<keyword evidence="2" id="KW-1185">Reference proteome</keyword>
<accession>A0AAQ3KCU0</accession>
<dbReference type="EMBL" id="CP136893">
    <property type="protein sequence ID" value="WOL05105.1"/>
    <property type="molecule type" value="Genomic_DNA"/>
</dbReference>
<reference evidence="1 2" key="1">
    <citation type="submission" date="2023-10" db="EMBL/GenBank/DDBJ databases">
        <title>Chromosome-scale genome assembly provides insights into flower coloration mechanisms of Canna indica.</title>
        <authorList>
            <person name="Li C."/>
        </authorList>
    </citation>
    <scope>NUCLEOTIDE SEQUENCE [LARGE SCALE GENOMIC DNA]</scope>
    <source>
        <tissue evidence="1">Flower</tissue>
    </source>
</reference>
<proteinExistence type="predicted"/>
<gene>
    <name evidence="1" type="ORF">Cni_G13828</name>
</gene>
<name>A0AAQ3KCU0_9LILI</name>
<dbReference type="AlphaFoldDB" id="A0AAQ3KCU0"/>
<evidence type="ECO:0000313" key="2">
    <source>
        <dbReference type="Proteomes" id="UP001327560"/>
    </source>
</evidence>
<protein>
    <submittedName>
        <fullName evidence="1">RNA-binding protein ARP1 isoform X1</fullName>
    </submittedName>
</protein>
<evidence type="ECO:0000313" key="1">
    <source>
        <dbReference type="EMBL" id="WOL05105.1"/>
    </source>
</evidence>
<dbReference type="Proteomes" id="UP001327560">
    <property type="component" value="Chromosome 4"/>
</dbReference>
<sequence>MLQGITNEHGGGSPNELNEVEVHDGVVLAARQEGERVRSKEEDEGVVAEEQRVCGCAIVVDELDEEGRSLTTMVAANGVLPMYPLYHFQHQYRSHEMGFPAHFFPPTSAMTTPIPTIISKPAAMPPPTTGIRAHR</sequence>